<evidence type="ECO:0000313" key="3">
    <source>
        <dbReference type="Proteomes" id="UP000284375"/>
    </source>
</evidence>
<accession>A0A423V975</accession>
<name>A0A423V975_CYTCH</name>
<keyword evidence="3" id="KW-1185">Reference proteome</keyword>
<dbReference type="OrthoDB" id="5216672at2759"/>
<protein>
    <submittedName>
        <fullName evidence="2">Uncharacterized protein</fullName>
    </submittedName>
</protein>
<feature type="compositionally biased region" description="Basic and acidic residues" evidence="1">
    <location>
        <begin position="1"/>
        <end position="18"/>
    </location>
</feature>
<proteinExistence type="predicted"/>
<organism evidence="2 3">
    <name type="scientific">Cytospora chrysosperma</name>
    <name type="common">Cytospora canker fungus</name>
    <name type="synonym">Sphaeria chrysosperma</name>
    <dbReference type="NCBI Taxonomy" id="252740"/>
    <lineage>
        <taxon>Eukaryota</taxon>
        <taxon>Fungi</taxon>
        <taxon>Dikarya</taxon>
        <taxon>Ascomycota</taxon>
        <taxon>Pezizomycotina</taxon>
        <taxon>Sordariomycetes</taxon>
        <taxon>Sordariomycetidae</taxon>
        <taxon>Diaporthales</taxon>
        <taxon>Cytosporaceae</taxon>
        <taxon>Cytospora</taxon>
    </lineage>
</organism>
<comment type="caution">
    <text evidence="2">The sequence shown here is derived from an EMBL/GenBank/DDBJ whole genome shotgun (WGS) entry which is preliminary data.</text>
</comment>
<feature type="region of interest" description="Disordered" evidence="1">
    <location>
        <begin position="1"/>
        <end position="31"/>
    </location>
</feature>
<gene>
    <name evidence="2" type="ORF">VSDG_09689</name>
</gene>
<evidence type="ECO:0000313" key="2">
    <source>
        <dbReference type="EMBL" id="ROV87385.1"/>
    </source>
</evidence>
<sequence>MAEKRPNPFDDDRGDNKRPALGSNPLDIPERMNDGMEEIVRPMFWSGYTGSGRRRTVQARDTARDLMAAYSNIIHLEGQLTFDQQRELFPYIFWPPVPSWCSVPFDMQGCPKGIRADDGAINPLIYGMGARSNEHIWKQAVLGIFQPQRRHYQIFDHILVAIHSPWADETCPDEVPMWGLVHYQKGADTAYVHVMTEWQEWVFNNNLTNTRWAANLVETLTCEAGVDDNLFLGDNPAIKIQWVANLTGPDWSSLGTRGETTEEVSNISFLYVIYAATKLAIHNFRDTSIPEFTADDAYGSLAQALLGVSTALEHGEEGNIRCYGLS</sequence>
<dbReference type="EMBL" id="LJZO01000084">
    <property type="protein sequence ID" value="ROV87385.1"/>
    <property type="molecule type" value="Genomic_DNA"/>
</dbReference>
<dbReference type="Proteomes" id="UP000284375">
    <property type="component" value="Unassembled WGS sequence"/>
</dbReference>
<dbReference type="AlphaFoldDB" id="A0A423V975"/>
<evidence type="ECO:0000256" key="1">
    <source>
        <dbReference type="SAM" id="MobiDB-lite"/>
    </source>
</evidence>
<reference evidence="2 3" key="1">
    <citation type="submission" date="2015-09" db="EMBL/GenBank/DDBJ databases">
        <title>Host preference determinants of Valsa canker pathogens revealed by comparative genomics.</title>
        <authorList>
            <person name="Yin Z."/>
            <person name="Huang L."/>
        </authorList>
    </citation>
    <scope>NUCLEOTIDE SEQUENCE [LARGE SCALE GENOMIC DNA]</scope>
    <source>
        <strain evidence="2 3">YSFL</strain>
    </source>
</reference>